<reference evidence="1 2" key="1">
    <citation type="journal article" date="2016" name="Nat. Commun.">
        <title>Thousands of microbial genomes shed light on interconnected biogeochemical processes in an aquifer system.</title>
        <authorList>
            <person name="Anantharaman K."/>
            <person name="Brown C.T."/>
            <person name="Hug L.A."/>
            <person name="Sharon I."/>
            <person name="Castelle C.J."/>
            <person name="Probst A.J."/>
            <person name="Thomas B.C."/>
            <person name="Singh A."/>
            <person name="Wilkins M.J."/>
            <person name="Karaoz U."/>
            <person name="Brodie E.L."/>
            <person name="Williams K.H."/>
            <person name="Hubbard S.S."/>
            <person name="Banfield J.F."/>
        </authorList>
    </citation>
    <scope>NUCLEOTIDE SEQUENCE [LARGE SCALE GENOMIC DNA]</scope>
</reference>
<dbReference type="AlphaFoldDB" id="A0A1F5JHQ5"/>
<proteinExistence type="predicted"/>
<name>A0A1F5JHQ5_9BACT</name>
<sequence>MKTCEAAEGIVHEIVGHKLDWGPIKAFAILGPEVPVEEDGYKKQIVLEEDILYDCGVLAQMVCPEAVDLYGFHGVARSDQPLARLVGRQINKDPLTRNYLRWVKRKVLNSYTEAAQQPDSTL</sequence>
<organism evidence="1 2">
    <name type="scientific">Candidatus Daviesbacteria bacterium RIFCSPHIGHO2_01_FULL_40_11</name>
    <dbReference type="NCBI Taxonomy" id="1797762"/>
    <lineage>
        <taxon>Bacteria</taxon>
        <taxon>Candidatus Daviesiibacteriota</taxon>
    </lineage>
</organism>
<protein>
    <submittedName>
        <fullName evidence="1">Uncharacterized protein</fullName>
    </submittedName>
</protein>
<evidence type="ECO:0000313" key="1">
    <source>
        <dbReference type="EMBL" id="OGE28088.1"/>
    </source>
</evidence>
<dbReference type="EMBL" id="MFCP01000022">
    <property type="protein sequence ID" value="OGE28088.1"/>
    <property type="molecule type" value="Genomic_DNA"/>
</dbReference>
<dbReference type="Proteomes" id="UP000177555">
    <property type="component" value="Unassembled WGS sequence"/>
</dbReference>
<comment type="caution">
    <text evidence="1">The sequence shown here is derived from an EMBL/GenBank/DDBJ whole genome shotgun (WGS) entry which is preliminary data.</text>
</comment>
<accession>A0A1F5JHQ5</accession>
<gene>
    <name evidence="1" type="ORF">A2867_01265</name>
</gene>
<evidence type="ECO:0000313" key="2">
    <source>
        <dbReference type="Proteomes" id="UP000177555"/>
    </source>
</evidence>